<evidence type="ECO:0000313" key="1">
    <source>
        <dbReference type="EMBL" id="TPV37617.1"/>
    </source>
</evidence>
<reference evidence="1 2" key="1">
    <citation type="submission" date="2019-06" db="EMBL/GenBank/DDBJ databases">
        <title>Taxogenomics and systematics of the genus Pantoea.</title>
        <authorList>
            <person name="Tambong J.T."/>
        </authorList>
    </citation>
    <scope>NUCLEOTIDE SEQUENCE [LARGE SCALE GENOMIC DNA]</scope>
    <source>
        <strain evidence="1 2">LMG 24197</strain>
    </source>
</reference>
<protein>
    <submittedName>
        <fullName evidence="1">DUF4222 domain-containing protein</fullName>
    </submittedName>
</protein>
<keyword evidence="2" id="KW-1185">Reference proteome</keyword>
<dbReference type="GeneID" id="90521557"/>
<sequence>MPQQTNEIIQPWVARYADPRGVIVETIGVDVANNRVLFKRPGYPHVCVQPRNLWGQKFRRVG</sequence>
<comment type="caution">
    <text evidence="1">The sequence shown here is derived from an EMBL/GenBank/DDBJ whole genome shotgun (WGS) entry which is preliminary data.</text>
</comment>
<dbReference type="InterPro" id="IPR025317">
    <property type="entry name" value="DUF4222"/>
</dbReference>
<dbReference type="EMBL" id="VHJB01000060">
    <property type="protein sequence ID" value="TPV37617.1"/>
    <property type="molecule type" value="Genomic_DNA"/>
</dbReference>
<organism evidence="1 2">
    <name type="scientific">Pantoea eucalypti</name>
    <dbReference type="NCBI Taxonomy" id="470933"/>
    <lineage>
        <taxon>Bacteria</taxon>
        <taxon>Pseudomonadati</taxon>
        <taxon>Pseudomonadota</taxon>
        <taxon>Gammaproteobacteria</taxon>
        <taxon>Enterobacterales</taxon>
        <taxon>Erwiniaceae</taxon>
        <taxon>Pantoea</taxon>
    </lineage>
</organism>
<evidence type="ECO:0000313" key="2">
    <source>
        <dbReference type="Proteomes" id="UP000315469"/>
    </source>
</evidence>
<dbReference type="RefSeq" id="WP_140915890.1">
    <property type="nucleotide sequence ID" value="NZ_CP045720.1"/>
</dbReference>
<dbReference type="Proteomes" id="UP000315469">
    <property type="component" value="Unassembled WGS sequence"/>
</dbReference>
<dbReference type="Pfam" id="PF13973">
    <property type="entry name" value="DUF4222"/>
    <property type="match status" value="1"/>
</dbReference>
<accession>A0ABY2ZLD1</accession>
<gene>
    <name evidence="1" type="ORF">FJW02_09335</name>
</gene>
<name>A0ABY2ZLD1_9GAMM</name>
<proteinExistence type="predicted"/>